<dbReference type="EMBL" id="JAPQES010000007">
    <property type="protein sequence ID" value="MCY6372450.1"/>
    <property type="molecule type" value="Genomic_DNA"/>
</dbReference>
<dbReference type="RefSeq" id="WP_268051444.1">
    <property type="nucleotide sequence ID" value="NZ_JAPQES010000007.1"/>
</dbReference>
<accession>A0ABT4CTP3</accession>
<gene>
    <name evidence="1" type="ORF">OXH55_17620</name>
</gene>
<protein>
    <submittedName>
        <fullName evidence="1">Uncharacterized protein</fullName>
    </submittedName>
</protein>
<organism evidence="1 2">
    <name type="scientific">Clostridium ganghwense</name>
    <dbReference type="NCBI Taxonomy" id="312089"/>
    <lineage>
        <taxon>Bacteria</taxon>
        <taxon>Bacillati</taxon>
        <taxon>Bacillota</taxon>
        <taxon>Clostridia</taxon>
        <taxon>Eubacteriales</taxon>
        <taxon>Clostridiaceae</taxon>
        <taxon>Clostridium</taxon>
    </lineage>
</organism>
<comment type="caution">
    <text evidence="1">The sequence shown here is derived from an EMBL/GenBank/DDBJ whole genome shotgun (WGS) entry which is preliminary data.</text>
</comment>
<name>A0ABT4CTP3_9CLOT</name>
<keyword evidence="2" id="KW-1185">Reference proteome</keyword>
<evidence type="ECO:0000313" key="2">
    <source>
        <dbReference type="Proteomes" id="UP001079657"/>
    </source>
</evidence>
<dbReference type="Proteomes" id="UP001079657">
    <property type="component" value="Unassembled WGS sequence"/>
</dbReference>
<evidence type="ECO:0000313" key="1">
    <source>
        <dbReference type="EMBL" id="MCY6372450.1"/>
    </source>
</evidence>
<sequence length="102" mass="11711">MSKISDIKKVDAIPHDCREQLSTCVFCGDKINNGGCWSAKMPIGVCKSCSNQLVDLLIDTLEDTMHFEELSIEERLKYLNSICENRLLKKETIKRKNLKNNY</sequence>
<proteinExistence type="predicted"/>
<reference evidence="1" key="1">
    <citation type="submission" date="2022-12" db="EMBL/GenBank/DDBJ databases">
        <authorList>
            <person name="Wang J."/>
        </authorList>
    </citation>
    <scope>NUCLEOTIDE SEQUENCE</scope>
    <source>
        <strain evidence="1">HY-42-06</strain>
    </source>
</reference>